<feature type="region of interest" description="Disordered" evidence="1">
    <location>
        <begin position="748"/>
        <end position="801"/>
    </location>
</feature>
<dbReference type="STRING" id="1173061.A0A0J9XEA0"/>
<dbReference type="Proteomes" id="UP000242525">
    <property type="component" value="Unassembled WGS sequence"/>
</dbReference>
<evidence type="ECO:0000313" key="2">
    <source>
        <dbReference type="EMBL" id="CDO55824.1"/>
    </source>
</evidence>
<feature type="compositionally biased region" description="Low complexity" evidence="1">
    <location>
        <begin position="773"/>
        <end position="792"/>
    </location>
</feature>
<proteinExistence type="predicted"/>
<sequence>MGSYKNIPGWSKGKKVSTSPNDAATESRNSTSSVSSSVNDSQSSPVLAPQPSSTSVSSQNNTRNDPGTWSSHSHETSPAAAGGQTTAIPPPSSKSSPLTTNARQDLSSPSTPISTDSSSITSKYPLWRTSSQRDHSTDGESIASSSRASTKQSSLFSRLGSAVTKSTGASSRYSGKEHTSRLMTLVEPDEYTPATERPADTHSIKQRRPSRTAPVNGSRAMPEVVLDPLTSNAARHQASRANRASIPTSLHPPQESSTSAANTPTNQAPVSSSISQRQSRFIISNELKRLSENLLAHFQHAVNNISDIAMLSSLVNMLIVKTINSTSLLSIEPGSVSIHSEPALQVIIRVVLHFTDNLLNIPAHQGMRHVLLGTLYALGVKLQVLPESSYSEPHPVHLATNFAVGSIPELSSQEQVEQVLELTLLHPSENTLDQEGSFIAPVLRGFRPEFSVLSLIFGFPKPNAEHMKQVSILYEFKPDVHILCQRNYIRACGSTASNGQFKVPFRIPTDPNVPPISMSLSKSNKATASGTLGGYIFPKVDSSDNRFAQFAKSTFAITCAHVCIDNNHKSGTSVNVPSLVLANLYRNALTKHRDKFSPGTTEYSTYNAAIDDINRKVHTQTKREFGQVVWGERTVVNKNLSDVAIIKCRDDLTCRNFLGDDISFSEYDPGLMFGNLHVRKIVDKPIPGLRVFKYGSTTKYTKGRLNGPRLVYWADGRLQSSEFVVASDGPSFARGGDSGAWILHKMKDDDDDDMNISGNEEDPSPTEKSPVPASDTTNTSTAASMDSNTTATLPTDSNSGPSLGVVGMLHSYDGERKEFGLYTPMTTILNRLEEVTHVKWGVVGVTDKDEDFPVGGSDSSEDEEAVLTDCE</sequence>
<dbReference type="EMBL" id="CCBN010000012">
    <property type="protein sequence ID" value="CDO55824.1"/>
    <property type="molecule type" value="Genomic_DNA"/>
</dbReference>
<feature type="compositionally biased region" description="Acidic residues" evidence="1">
    <location>
        <begin position="749"/>
        <end position="764"/>
    </location>
</feature>
<feature type="region of interest" description="Disordered" evidence="1">
    <location>
        <begin position="847"/>
        <end position="871"/>
    </location>
</feature>
<dbReference type="GO" id="GO:0008233">
    <property type="term" value="F:peptidase activity"/>
    <property type="evidence" value="ECO:0007669"/>
    <property type="project" value="UniProtKB-KW"/>
</dbReference>
<evidence type="ECO:0000256" key="1">
    <source>
        <dbReference type="SAM" id="MobiDB-lite"/>
    </source>
</evidence>
<feature type="compositionally biased region" description="Polar residues" evidence="1">
    <location>
        <begin position="229"/>
        <end position="248"/>
    </location>
</feature>
<keyword evidence="2" id="KW-0378">Hydrolase</keyword>
<feature type="compositionally biased region" description="Low complexity" evidence="1">
    <location>
        <begin position="107"/>
        <end position="122"/>
    </location>
</feature>
<feature type="compositionally biased region" description="Low complexity" evidence="1">
    <location>
        <begin position="27"/>
        <end position="44"/>
    </location>
</feature>
<dbReference type="Pfam" id="PF08192">
    <property type="entry name" value="Peptidase_S64"/>
    <property type="match status" value="2"/>
</dbReference>
<dbReference type="InterPro" id="IPR012985">
    <property type="entry name" value="Peptidase_S64_Ssy5"/>
</dbReference>
<keyword evidence="3" id="KW-1185">Reference proteome</keyword>
<feature type="compositionally biased region" description="Polar residues" evidence="1">
    <location>
        <begin position="16"/>
        <end position="26"/>
    </location>
</feature>
<dbReference type="GO" id="GO:0006508">
    <property type="term" value="P:proteolysis"/>
    <property type="evidence" value="ECO:0007669"/>
    <property type="project" value="UniProtKB-KW"/>
</dbReference>
<feature type="compositionally biased region" description="Polar residues" evidence="1">
    <location>
        <begin position="254"/>
        <end position="270"/>
    </location>
</feature>
<organism evidence="2 3">
    <name type="scientific">Geotrichum candidum</name>
    <name type="common">Oospora lactis</name>
    <name type="synonym">Dipodascus geotrichum</name>
    <dbReference type="NCBI Taxonomy" id="1173061"/>
    <lineage>
        <taxon>Eukaryota</taxon>
        <taxon>Fungi</taxon>
        <taxon>Dikarya</taxon>
        <taxon>Ascomycota</taxon>
        <taxon>Saccharomycotina</taxon>
        <taxon>Dipodascomycetes</taxon>
        <taxon>Dipodascales</taxon>
        <taxon>Dipodascaceae</taxon>
        <taxon>Geotrichum</taxon>
    </lineage>
</organism>
<feature type="region of interest" description="Disordered" evidence="1">
    <location>
        <begin position="1"/>
        <end position="275"/>
    </location>
</feature>
<accession>A0A0J9XEA0</accession>
<feature type="compositionally biased region" description="Polar residues" evidence="1">
    <location>
        <begin position="163"/>
        <end position="173"/>
    </location>
</feature>
<dbReference type="AlphaFoldDB" id="A0A0J9XEA0"/>
<keyword evidence="2" id="KW-0645">Protease</keyword>
<reference evidence="2" key="1">
    <citation type="submission" date="2014-03" db="EMBL/GenBank/DDBJ databases">
        <authorList>
            <person name="Casaregola S."/>
        </authorList>
    </citation>
    <scope>NUCLEOTIDE SEQUENCE [LARGE SCALE GENOMIC DNA]</scope>
    <source>
        <strain evidence="2">CLIB 918</strain>
    </source>
</reference>
<name>A0A0J9XEA0_GEOCN</name>
<feature type="compositionally biased region" description="Low complexity" evidence="1">
    <location>
        <begin position="141"/>
        <end position="154"/>
    </location>
</feature>
<protein>
    <submittedName>
        <fullName evidence="2">Similar to Saccharomyces cerevisiae YJL156C SSY5 Serine protease of SPS plasma membrane amino acid sensor system (Ssy1p-Ptr3p-Ssy5p)</fullName>
    </submittedName>
</protein>
<comment type="caution">
    <text evidence="2">The sequence shown here is derived from an EMBL/GenBank/DDBJ whole genome shotgun (WGS) entry which is preliminary data.</text>
</comment>
<feature type="compositionally biased region" description="Acidic residues" evidence="1">
    <location>
        <begin position="859"/>
        <end position="871"/>
    </location>
</feature>
<gene>
    <name evidence="2" type="ORF">BN980_GECA12s02914g</name>
</gene>
<evidence type="ECO:0000313" key="3">
    <source>
        <dbReference type="Proteomes" id="UP000242525"/>
    </source>
</evidence>
<dbReference type="OrthoDB" id="4096087at2759"/>
<feature type="compositionally biased region" description="Polar residues" evidence="1">
    <location>
        <begin position="50"/>
        <end position="71"/>
    </location>
</feature>